<name>A0AAW9S344_9BACT</name>
<organism evidence="4 5">
    <name type="scientific">Rapidithrix thailandica</name>
    <dbReference type="NCBI Taxonomy" id="413964"/>
    <lineage>
        <taxon>Bacteria</taxon>
        <taxon>Pseudomonadati</taxon>
        <taxon>Bacteroidota</taxon>
        <taxon>Cytophagia</taxon>
        <taxon>Cytophagales</taxon>
        <taxon>Flammeovirgaceae</taxon>
        <taxon>Rapidithrix</taxon>
    </lineage>
</organism>
<dbReference type="InterPro" id="IPR025406">
    <property type="entry name" value="DUF4132"/>
</dbReference>
<dbReference type="InterPro" id="IPR056639">
    <property type="entry name" value="DUF7737"/>
</dbReference>
<evidence type="ECO:0000313" key="5">
    <source>
        <dbReference type="Proteomes" id="UP001403385"/>
    </source>
</evidence>
<accession>A0AAW9S344</accession>
<dbReference type="EMBL" id="JBDKWZ010000024">
    <property type="protein sequence ID" value="MEN7551592.1"/>
    <property type="molecule type" value="Genomic_DNA"/>
</dbReference>
<keyword evidence="5" id="KW-1185">Reference proteome</keyword>
<dbReference type="Pfam" id="PF24879">
    <property type="entry name" value="DUF7737"/>
    <property type="match status" value="1"/>
</dbReference>
<feature type="domain" description="DUF4132" evidence="1">
    <location>
        <begin position="1312"/>
        <end position="1483"/>
    </location>
</feature>
<dbReference type="Pfam" id="PF18991">
    <property type="entry name" value="DUF5724"/>
    <property type="match status" value="1"/>
</dbReference>
<dbReference type="Pfam" id="PF13569">
    <property type="entry name" value="DUF4132"/>
    <property type="match status" value="1"/>
</dbReference>
<dbReference type="InterPro" id="IPR043782">
    <property type="entry name" value="DUF5724"/>
</dbReference>
<feature type="domain" description="DUF7737" evidence="3">
    <location>
        <begin position="1573"/>
        <end position="1674"/>
    </location>
</feature>
<comment type="caution">
    <text evidence="4">The sequence shown here is derived from an EMBL/GenBank/DDBJ whole genome shotgun (WGS) entry which is preliminary data.</text>
</comment>
<dbReference type="RefSeq" id="WP_346824372.1">
    <property type="nucleotide sequence ID" value="NZ_JBDKWZ010000024.1"/>
</dbReference>
<evidence type="ECO:0000259" key="1">
    <source>
        <dbReference type="Pfam" id="PF13569"/>
    </source>
</evidence>
<proteinExistence type="predicted"/>
<dbReference type="Proteomes" id="UP001403385">
    <property type="component" value="Unassembled WGS sequence"/>
</dbReference>
<evidence type="ECO:0000313" key="4">
    <source>
        <dbReference type="EMBL" id="MEN7551592.1"/>
    </source>
</evidence>
<evidence type="ECO:0000259" key="3">
    <source>
        <dbReference type="Pfam" id="PF24879"/>
    </source>
</evidence>
<evidence type="ECO:0000259" key="2">
    <source>
        <dbReference type="Pfam" id="PF18991"/>
    </source>
</evidence>
<feature type="domain" description="DUF5724" evidence="2">
    <location>
        <begin position="83"/>
        <end position="1272"/>
    </location>
</feature>
<gene>
    <name evidence="4" type="ORF">AAG747_27000</name>
</gene>
<protein>
    <submittedName>
        <fullName evidence="4">DUF4132 domain-containing protein</fullName>
    </submittedName>
</protein>
<sequence>MDIQEYLKSKKKSQDWLTDFHQYLYEIHTGAKVDENISKYTASLVLMFLNAYPNYREGNTDYWSYRDGVSVNSKRMSAFAGFGDLTDFWNEKNYPALVLMFGEELAPYVKKAWDKIPSLPYQQGYSRRSFRSSQLSAVYFTRQLNMIINLYVGLDYELSMEEYVLYDHAMYYRSDFSLIWAVALEEKDEKLFQLMSDIVYNRHPTAKVSRRIIKAFLLSEREDAWKAIEDLLLSAQRQEGLRQSILEQLDETSIGAMIHFIKVILEHNLSRFSSVVRALDTWAGLGWEAEKESTIKRHLQLGLRFLEQPEEAGKAVTESKDNVEIYMALWALGVRDVKDCLPFMEKLMLEGTLEKRCLVLYFTYQMELPGPSKWMIIKGLEAEDKTMKSLHWIKSLIHSGSGIGITVSSVLSRENKVFILQKLEEKLALIPKNGKTFSGSPFSWLSIELTQDAIYNTIFSLVSTKYREDTDLLLRHFSDMSVHHRERVTLMLLPDFYYASKAEKLPKDYRLGKFERDFALSILKDKSFSVKEAAINALKFADMDEEEFVVFEDLLKSKSSEIRKSIISFILKKEMPLLKTSTGRLLKAGNQEQRLAGLDILNQLQKREEYQEWTQQKAREFKESRKVTVKEQILIDNLMQEESILHKYTAENGYGLFNPAFKRSLQSPTVPTSGEYVDRTKQQAFGLSKSPEYVNRELQKLFALLDQHQDYEYTVEHWDNEQETVLLGNRFTGFKLDESEMTPEEKFYNYPLADVWKKWMDDSGLEPVDLFIVNYAIEIALIYNKIKLDFPLFNGLIDRLVFRIEIAKDERRLWNYVNKIFQNLRNIYPYKEEEAFLEGLMQTVLANIPQEEMYLVKSSENRWSQQNYTWRDVDSFEHLYNEYQSPEEMNEQSFINFWHLEYWRNNSLPEGYKVESYQSSIHSFCRAYALGLITYDELMHRILQPRAINELSTPFKKRRSNKEDLNKQFPFLKEIMEKCSTRLLEVELVRGDSATSVTLMAQNLKRIWGMDYFVKLLLGLGKDTLHRGYVYGGNYTAYDKKMVFSSLLRVCYPLESESQEDFTQKIKAAKLTDKRLIEAALYAPQWLPFVGNYLGWNGLDSAVWWLHAHTNDRHDAETETEIARYSKVDIAAFKDGAVDTNWFSATFKELGKEKWKMVYDAAKYITDGTGHKRAQLYSDVILGNTKIREVTKRVKDKRNQDYLRVFGLVPLSKKTPDKDLLQRYQYLQQFKKESKQFGSQRQASEGLAVKVAMENLARTAGYDDPMRLTWVMETAEAQQIMQQAETLTFDKVEISLKVNGQGKPEIHTFKDGKPLKSIPAKLRNDKAVKELRDYQKVLKNQYSRTFKSLEEAMVNGDAFTNSEINSLMTHPVVRPMLEKLVLKSGEALGFWQEGVLVDSGGSRQSLNEHVHIAHCTDLYASGKWSDFQRYCFEKELKQPFKQVFRELYLPTEDELAAKSVSKRYDGHQVQPKKTVALLKGRGWTVDYEEGLQKVFHKEGYIAKMYAMADWFSPADVESPTLETVQFINRKTWKNVPFEEVDARIFSEIMRDVDLVVSVAHVGDVDPEASHSTVEMRGVLVRETARMFKLKNVEVKGNHVHIEGTTGEYSVHLGSAVVHQKPGRYISILPVHSQHRGRLFLPFVDDDPKSAELMSKVLLLAKDQEIQDPTILSQLKMH</sequence>
<reference evidence="4 5" key="1">
    <citation type="submission" date="2024-04" db="EMBL/GenBank/DDBJ databases">
        <title>Novel genus in family Flammeovirgaceae.</title>
        <authorList>
            <person name="Nguyen T.H."/>
            <person name="Vuong T.Q."/>
            <person name="Le H."/>
            <person name="Kim S.-G."/>
        </authorList>
    </citation>
    <scope>NUCLEOTIDE SEQUENCE [LARGE SCALE GENOMIC DNA]</scope>
    <source>
        <strain evidence="4 5">JCM 23209</strain>
    </source>
</reference>